<accession>A0A0A9FW83</accession>
<organism evidence="1">
    <name type="scientific">Arundo donax</name>
    <name type="common">Giant reed</name>
    <name type="synonym">Donax arundinaceus</name>
    <dbReference type="NCBI Taxonomy" id="35708"/>
    <lineage>
        <taxon>Eukaryota</taxon>
        <taxon>Viridiplantae</taxon>
        <taxon>Streptophyta</taxon>
        <taxon>Embryophyta</taxon>
        <taxon>Tracheophyta</taxon>
        <taxon>Spermatophyta</taxon>
        <taxon>Magnoliopsida</taxon>
        <taxon>Liliopsida</taxon>
        <taxon>Poales</taxon>
        <taxon>Poaceae</taxon>
        <taxon>PACMAD clade</taxon>
        <taxon>Arundinoideae</taxon>
        <taxon>Arundineae</taxon>
        <taxon>Arundo</taxon>
    </lineage>
</organism>
<reference evidence="1" key="2">
    <citation type="journal article" date="2015" name="Data Brief">
        <title>Shoot transcriptome of the giant reed, Arundo donax.</title>
        <authorList>
            <person name="Barrero R.A."/>
            <person name="Guerrero F.D."/>
            <person name="Moolhuijzen P."/>
            <person name="Goolsby J.A."/>
            <person name="Tidwell J."/>
            <person name="Bellgard S.E."/>
            <person name="Bellgard M.I."/>
        </authorList>
    </citation>
    <scope>NUCLEOTIDE SEQUENCE</scope>
    <source>
        <tissue evidence="1">Shoot tissue taken approximately 20 cm above the soil surface</tissue>
    </source>
</reference>
<dbReference type="EMBL" id="GBRH01185313">
    <property type="protein sequence ID" value="JAE12583.1"/>
    <property type="molecule type" value="Transcribed_RNA"/>
</dbReference>
<name>A0A0A9FW83_ARUDO</name>
<dbReference type="AlphaFoldDB" id="A0A0A9FW83"/>
<proteinExistence type="predicted"/>
<sequence>MLALGEKDTSISDRKFHFVNPTITFDPFYLQKELS</sequence>
<reference evidence="1" key="1">
    <citation type="submission" date="2014-09" db="EMBL/GenBank/DDBJ databases">
        <authorList>
            <person name="Magalhaes I.L.F."/>
            <person name="Oliveira U."/>
            <person name="Santos F.R."/>
            <person name="Vidigal T.H.D.A."/>
            <person name="Brescovit A.D."/>
            <person name="Santos A.J."/>
        </authorList>
    </citation>
    <scope>NUCLEOTIDE SEQUENCE</scope>
    <source>
        <tissue evidence="1">Shoot tissue taken approximately 20 cm above the soil surface</tissue>
    </source>
</reference>
<protein>
    <submittedName>
        <fullName evidence="1">Uncharacterized protein</fullName>
    </submittedName>
</protein>
<evidence type="ECO:0000313" key="1">
    <source>
        <dbReference type="EMBL" id="JAE12583.1"/>
    </source>
</evidence>